<dbReference type="SUPFAM" id="SSF49899">
    <property type="entry name" value="Concanavalin A-like lectins/glucanases"/>
    <property type="match status" value="1"/>
</dbReference>
<accession>A0A8S4N3X8</accession>
<dbReference type="InterPro" id="IPR052108">
    <property type="entry name" value="MEGF/SIB"/>
</dbReference>
<dbReference type="PROSITE" id="PS51233">
    <property type="entry name" value="VWFD"/>
    <property type="match status" value="3"/>
</dbReference>
<evidence type="ECO:0000313" key="5">
    <source>
        <dbReference type="Proteomes" id="UP000749559"/>
    </source>
</evidence>
<feature type="compositionally biased region" description="Gly residues" evidence="2">
    <location>
        <begin position="1727"/>
        <end position="1745"/>
    </location>
</feature>
<feature type="compositionally biased region" description="Low complexity" evidence="2">
    <location>
        <begin position="1716"/>
        <end position="1726"/>
    </location>
</feature>
<proteinExistence type="predicted"/>
<dbReference type="InterPro" id="IPR000742">
    <property type="entry name" value="EGF"/>
</dbReference>
<gene>
    <name evidence="4" type="ORF">OFUS_LOCUS3098</name>
</gene>
<feature type="region of interest" description="Disordered" evidence="2">
    <location>
        <begin position="1914"/>
        <end position="1939"/>
    </location>
</feature>
<evidence type="ECO:0000256" key="1">
    <source>
        <dbReference type="ARBA" id="ARBA00023157"/>
    </source>
</evidence>
<comment type="caution">
    <text evidence="4">The sequence shown here is derived from an EMBL/GenBank/DDBJ whole genome shotgun (WGS) entry which is preliminary data.</text>
</comment>
<dbReference type="InterPro" id="IPR009030">
    <property type="entry name" value="Growth_fac_rcpt_cys_sf"/>
</dbReference>
<reference evidence="4" key="1">
    <citation type="submission" date="2022-03" db="EMBL/GenBank/DDBJ databases">
        <authorList>
            <person name="Martin C."/>
        </authorList>
    </citation>
    <scope>NUCLEOTIDE SEQUENCE</scope>
</reference>
<dbReference type="Proteomes" id="UP000749559">
    <property type="component" value="Unassembled WGS sequence"/>
</dbReference>
<dbReference type="Gene3D" id="2.60.120.200">
    <property type="match status" value="1"/>
</dbReference>
<dbReference type="OrthoDB" id="5975630at2759"/>
<evidence type="ECO:0000259" key="3">
    <source>
        <dbReference type="PROSITE" id="PS51233"/>
    </source>
</evidence>
<protein>
    <recommendedName>
        <fullName evidence="3">VWFD domain-containing protein</fullName>
    </recommendedName>
</protein>
<feature type="compositionally biased region" description="Polar residues" evidence="2">
    <location>
        <begin position="1699"/>
        <end position="1715"/>
    </location>
</feature>
<keyword evidence="1" id="KW-1015">Disulfide bond</keyword>
<dbReference type="Pfam" id="PF26129">
    <property type="entry name" value="Vwde"/>
    <property type="match status" value="1"/>
</dbReference>
<dbReference type="Pfam" id="PF00094">
    <property type="entry name" value="VWD"/>
    <property type="match status" value="3"/>
</dbReference>
<dbReference type="SUPFAM" id="SSF57184">
    <property type="entry name" value="Growth factor receptor domain"/>
    <property type="match status" value="1"/>
</dbReference>
<dbReference type="PROSITE" id="PS00022">
    <property type="entry name" value="EGF_1"/>
    <property type="match status" value="1"/>
</dbReference>
<feature type="domain" description="VWFD" evidence="3">
    <location>
        <begin position="1297"/>
        <end position="1476"/>
    </location>
</feature>
<dbReference type="EMBL" id="CAIIXF020000001">
    <property type="protein sequence ID" value="CAH1775849.1"/>
    <property type="molecule type" value="Genomic_DNA"/>
</dbReference>
<feature type="compositionally biased region" description="Low complexity" evidence="2">
    <location>
        <begin position="1856"/>
        <end position="1872"/>
    </location>
</feature>
<keyword evidence="5" id="KW-1185">Reference proteome</keyword>
<dbReference type="InterPro" id="IPR001846">
    <property type="entry name" value="VWF_type-D"/>
</dbReference>
<dbReference type="SMART" id="SM00216">
    <property type="entry name" value="VWD"/>
    <property type="match status" value="4"/>
</dbReference>
<dbReference type="PANTHER" id="PTHR24035">
    <property type="entry name" value="MULTIPLE EPIDERMAL GROWTH FACTOR-LIKE DOMAINS PROTEIN"/>
    <property type="match status" value="1"/>
</dbReference>
<evidence type="ECO:0000313" key="4">
    <source>
        <dbReference type="EMBL" id="CAH1775849.1"/>
    </source>
</evidence>
<name>A0A8S4N3X8_OWEFU</name>
<feature type="compositionally biased region" description="Polar residues" evidence="2">
    <location>
        <begin position="1667"/>
        <end position="1677"/>
    </location>
</feature>
<dbReference type="InterPro" id="IPR058727">
    <property type="entry name" value="Helical_Vwde"/>
</dbReference>
<feature type="domain" description="VWFD" evidence="3">
    <location>
        <begin position="806"/>
        <end position="1000"/>
    </location>
</feature>
<evidence type="ECO:0000256" key="2">
    <source>
        <dbReference type="SAM" id="MobiDB-lite"/>
    </source>
</evidence>
<feature type="domain" description="VWFD" evidence="3">
    <location>
        <begin position="150"/>
        <end position="343"/>
    </location>
</feature>
<feature type="region of interest" description="Disordered" evidence="2">
    <location>
        <begin position="1653"/>
        <end position="1753"/>
    </location>
</feature>
<dbReference type="PANTHER" id="PTHR24035:SF109">
    <property type="entry name" value="PROTEIN DRAPER"/>
    <property type="match status" value="1"/>
</dbReference>
<sequence>MNGTNIESDSETDSDGFVDDVVSIVVTTTPIPENTTEELVFTDPAQSLCSTFGSLLGWGGDDCSVRCVSGEFIDGVCTCTDGYWGEECDKLCYSDDNGPCGAGKCNTTTGLCIVPISYDTSSNGTSCNEGWYGADCSVAKSQVTGKNSSAIASVYSYAHYTTFDGASFTMDTRGEFKLFETEHLHIFVRQVPCGTDENSCVNQVWVKTLDGDDLTVRAPFEEGLEPVLFDEDGSSINIGVRKDLGSDVWVEQVTPTMFSVADSSDTEILIRNRGRFLDLQITVDTSQCGTSMNGVLGTCDGNMDNDFKTADDTTISFDDISYIGLGDVAAYHSIPAEEETGFVYSYDSPEGTYYEEPRDYQGAGHCLVFNNTRVESNPLTTIVDESSDITIEFKFKAGDANDAAGTMVAYTTDNTFEVIYNSTVQILVDGVLHDTNYEPTPDAWEHITLGYERDTGLLIVYVLDEAKNINVERLDIGTGHFDTGGIMSLGGLVAQEGQSSDDVPPPTFIGRIDELRVWDTTLDVYTVLQNFDADIDTGYPNLVGSFGFDEGYGDTITDTVAGELFIIPTYDGPKWQLSDAEQETTTNTKALTDLDIAEAIGEDAVALCRNIVLNSTLTEVCGELGAATAQSYYVSCLEDLYYTGDSSNIVFSVASFTAYCQETSEPEELDQETLCANNTLLTNDAMCTEKMNCRFGEVDSEDNCICFSGFWGEDCGSECPGGIDNICNGLGTCNMTDGTCKCEPKFSDESNCVECAEGWKGSSCNQFDIKVTVPEETIKMCPLGTAGIDCSLEVPIVPVTSVNGTSTATINGDGSYTTYDGVTYHVSVNGEFTFVNTTNTSVTVRQTPADNGDSVVNQVWVSTGDSDIVIKAPVDNTSDPIIEHTVPGDDTAYPGLPDDGSVMVVDNTTFIINTTSGDVIEVTVDPNSESLTVEVIVDTETCAYGSMGMAGSCDGDLDNELSTTDPTTGEENYIPLDEITSDIIDDVIDDHKLTPEDDSQFIYTYENNGTVYEEPRTIADSCPEGFIGADCSVAMGPSGTNDTHGTGSIKNGTFTNFEGVQFNISTKTELMFVNTDTVTVYVRTVPCGDGNACVTQAWLDTETEDVAIYIPYGDNSNLLIADVDITGTTSASTPTTGTTLDMGVGDIIDIGTLENPIFIKMVTKSEYIMTDSSGTQITFENNDGQMDIVATVETSTCLGTNIGLLGQCDGNLNNDFQTGNNSYVPVEVITSDGIDSVIDNLTPNDTDTTGFVYVYEAADGTIIEEPEEFPEECPDGFTGADCTRQTVSDTGATATHSVAHLSDGAKMTNYDGATFDISSGGEYSLVESDIVDVNIRTVPCGDSVCANQVWFEEEFSDIVLHAPYSPAGGIIVFDADGNQVGISGETVVGSNMNITRVSTDEYHIVDSGDQTVVVKLGGNRHLDITVVTPNAACATSTGTLVGSCDGNLNNDLVNSEGVIVPYSLASDEQIDGAVQTTYIDPNAESNFVYTYETPNGDVYEEPKEFTESCICGFYADPCCVNIVDTTTNDTHAQTSIVNGTFTTYDGVQYDIDVRGEYQFYNSTNSSVYIRMTPCGQEACVTQIQVGTTDSDIVIHAPYTNGSEAVVFYNGTTLDLETNETVSISSSTTIKQTDDNEFVIVNEDDGTETTVNVNGDGNLDVTIESPKDSCSSDVTGMSGSCDGDINNEIPTGDGDYVDPTTITSDDLTNMFNANNEGSSGSSDETSGSGSGSSGSGSGSSGSGSGSGSNTNFVYEYTDENGTTYSEPETLAPSCPVGFYGADCSIALADTTTNTGDNSTAGVNPDGSVTTFDGVTYNTSTPGEFALVNTTDLDVNVWQTPCGDEVCTTGTTINTGDGGITINTGDSGSGSSEVVDSDGNEVDLTTGDTKTVGDLTVSQDADNSYTVTDDLGNSVTITGTGAEDGNGNEVDVSPGQTKTVG</sequence>
<organism evidence="4 5">
    <name type="scientific">Owenia fusiformis</name>
    <name type="common">Polychaete worm</name>
    <dbReference type="NCBI Taxonomy" id="6347"/>
    <lineage>
        <taxon>Eukaryota</taxon>
        <taxon>Metazoa</taxon>
        <taxon>Spiralia</taxon>
        <taxon>Lophotrochozoa</taxon>
        <taxon>Annelida</taxon>
        <taxon>Polychaeta</taxon>
        <taxon>Sedentaria</taxon>
        <taxon>Canalipalpata</taxon>
        <taxon>Sabellida</taxon>
        <taxon>Oweniida</taxon>
        <taxon>Oweniidae</taxon>
        <taxon>Owenia</taxon>
    </lineage>
</organism>
<dbReference type="InterPro" id="IPR013320">
    <property type="entry name" value="ConA-like_dom_sf"/>
</dbReference>
<feature type="region of interest" description="Disordered" evidence="2">
    <location>
        <begin position="1856"/>
        <end position="1893"/>
    </location>
</feature>